<dbReference type="Proteomes" id="UP000034316">
    <property type="component" value="Unassembled WGS sequence"/>
</dbReference>
<organism evidence="2 3">
    <name type="scientific">Berkelbacteria bacterium GW2011_GWA2_35_9</name>
    <dbReference type="NCBI Taxonomy" id="1618333"/>
    <lineage>
        <taxon>Bacteria</taxon>
        <taxon>Candidatus Berkelbacteria</taxon>
    </lineage>
</organism>
<feature type="transmembrane region" description="Helical" evidence="1">
    <location>
        <begin position="41"/>
        <end position="62"/>
    </location>
</feature>
<feature type="transmembrane region" description="Helical" evidence="1">
    <location>
        <begin position="12"/>
        <end position="35"/>
    </location>
</feature>
<dbReference type="EMBL" id="LBRB01000002">
    <property type="protein sequence ID" value="KKP89144.1"/>
    <property type="molecule type" value="Genomic_DNA"/>
</dbReference>
<protein>
    <submittedName>
        <fullName evidence="2">Uncharacterized protein</fullName>
    </submittedName>
</protein>
<evidence type="ECO:0000313" key="3">
    <source>
        <dbReference type="Proteomes" id="UP000034316"/>
    </source>
</evidence>
<name>A0A0G0D4L3_9BACT</name>
<accession>A0A0G0D4L3</accession>
<evidence type="ECO:0000256" key="1">
    <source>
        <dbReference type="SAM" id="Phobius"/>
    </source>
</evidence>
<evidence type="ECO:0000313" key="2">
    <source>
        <dbReference type="EMBL" id="KKP89144.1"/>
    </source>
</evidence>
<sequence length="109" mass="12786">MTIKKNLDIFNLISFIFNPENVVPFLLIILAFKTFSGTSLYWWILMIVVFNFLFNYIWLYYLSFLGVEVDKPLEKGSVKKDRLLALIPQILVLGVEIIISVRQLHYLSL</sequence>
<keyword evidence="1" id="KW-0472">Membrane</keyword>
<reference evidence="2 3" key="1">
    <citation type="journal article" date="2015" name="Nature">
        <title>rRNA introns, odd ribosomes, and small enigmatic genomes across a large radiation of phyla.</title>
        <authorList>
            <person name="Brown C.T."/>
            <person name="Hug L.A."/>
            <person name="Thomas B.C."/>
            <person name="Sharon I."/>
            <person name="Castelle C.J."/>
            <person name="Singh A."/>
            <person name="Wilkins M.J."/>
            <person name="Williams K.H."/>
            <person name="Banfield J.F."/>
        </authorList>
    </citation>
    <scope>NUCLEOTIDE SEQUENCE [LARGE SCALE GENOMIC DNA]</scope>
</reference>
<dbReference type="AlphaFoldDB" id="A0A0G0D4L3"/>
<feature type="transmembrane region" description="Helical" evidence="1">
    <location>
        <begin position="83"/>
        <end position="101"/>
    </location>
</feature>
<keyword evidence="1" id="KW-0812">Transmembrane</keyword>
<comment type="caution">
    <text evidence="2">The sequence shown here is derived from an EMBL/GenBank/DDBJ whole genome shotgun (WGS) entry which is preliminary data.</text>
</comment>
<gene>
    <name evidence="2" type="ORF">UR93_C0002G0046</name>
</gene>
<dbReference type="STRING" id="1618333.UR93_C0002G0046"/>
<proteinExistence type="predicted"/>
<keyword evidence="1" id="KW-1133">Transmembrane helix</keyword>